<protein>
    <submittedName>
        <fullName evidence="9">Mpv17/PMP22 family protein</fullName>
    </submittedName>
</protein>
<feature type="region of interest" description="Disordered" evidence="7">
    <location>
        <begin position="36"/>
        <end position="59"/>
    </location>
</feature>
<reference evidence="9" key="1">
    <citation type="submission" date="2023-06" db="EMBL/GenBank/DDBJ databases">
        <title>Survivors Of The Sea: Transcriptome response of Skeletonema marinoi to long-term dormancy.</title>
        <authorList>
            <person name="Pinder M.I.M."/>
            <person name="Kourtchenko O."/>
            <person name="Robertson E.K."/>
            <person name="Larsson T."/>
            <person name="Maumus F."/>
            <person name="Osuna-Cruz C.M."/>
            <person name="Vancaester E."/>
            <person name="Stenow R."/>
            <person name="Vandepoele K."/>
            <person name="Ploug H."/>
            <person name="Bruchert V."/>
            <person name="Godhe A."/>
            <person name="Topel M."/>
        </authorList>
    </citation>
    <scope>NUCLEOTIDE SEQUENCE</scope>
    <source>
        <strain evidence="9">R05AC</strain>
    </source>
</reference>
<dbReference type="Proteomes" id="UP001224775">
    <property type="component" value="Unassembled WGS sequence"/>
</dbReference>
<gene>
    <name evidence="9" type="ORF">QTG54_008740</name>
</gene>
<dbReference type="AlphaFoldDB" id="A0AAD8Y8V8"/>
<name>A0AAD8Y8V8_9STRA</name>
<dbReference type="PANTHER" id="PTHR11266">
    <property type="entry name" value="PEROXISOMAL MEMBRANE PROTEIN 2, PXMP2 MPV17"/>
    <property type="match status" value="1"/>
</dbReference>
<keyword evidence="8" id="KW-0732">Signal</keyword>
<evidence type="ECO:0000313" key="9">
    <source>
        <dbReference type="EMBL" id="KAK1740645.1"/>
    </source>
</evidence>
<evidence type="ECO:0000256" key="2">
    <source>
        <dbReference type="ARBA" id="ARBA00006824"/>
    </source>
</evidence>
<dbReference type="InterPro" id="IPR007248">
    <property type="entry name" value="Mpv17_PMP22"/>
</dbReference>
<keyword evidence="4 6" id="KW-1133">Transmembrane helix</keyword>
<comment type="subcellular location">
    <subcellularLocation>
        <location evidence="1">Membrane</location>
        <topology evidence="1">Multi-pass membrane protein</topology>
    </subcellularLocation>
</comment>
<keyword evidence="10" id="KW-1185">Reference proteome</keyword>
<evidence type="ECO:0000313" key="10">
    <source>
        <dbReference type="Proteomes" id="UP001224775"/>
    </source>
</evidence>
<feature type="transmembrane region" description="Helical" evidence="6">
    <location>
        <begin position="246"/>
        <end position="265"/>
    </location>
</feature>
<feature type="transmembrane region" description="Helical" evidence="6">
    <location>
        <begin position="181"/>
        <end position="200"/>
    </location>
</feature>
<feature type="compositionally biased region" description="Polar residues" evidence="7">
    <location>
        <begin position="41"/>
        <end position="53"/>
    </location>
</feature>
<evidence type="ECO:0000256" key="8">
    <source>
        <dbReference type="SAM" id="SignalP"/>
    </source>
</evidence>
<evidence type="ECO:0000256" key="1">
    <source>
        <dbReference type="ARBA" id="ARBA00004141"/>
    </source>
</evidence>
<dbReference type="PANTHER" id="PTHR11266:SF121">
    <property type="entry name" value="OS09G0315000 PROTEIN"/>
    <property type="match status" value="1"/>
</dbReference>
<evidence type="ECO:0000256" key="3">
    <source>
        <dbReference type="ARBA" id="ARBA00022692"/>
    </source>
</evidence>
<feature type="signal peptide" evidence="8">
    <location>
        <begin position="1"/>
        <end position="28"/>
    </location>
</feature>
<keyword evidence="3 6" id="KW-0812">Transmembrane</keyword>
<dbReference type="Pfam" id="PF04117">
    <property type="entry name" value="Mpv17_PMP22"/>
    <property type="match status" value="1"/>
</dbReference>
<dbReference type="GO" id="GO:0016020">
    <property type="term" value="C:membrane"/>
    <property type="evidence" value="ECO:0007669"/>
    <property type="project" value="UniProtKB-SubCell"/>
</dbReference>
<evidence type="ECO:0000256" key="7">
    <source>
        <dbReference type="SAM" id="MobiDB-lite"/>
    </source>
</evidence>
<feature type="chain" id="PRO_5042148027" evidence="8">
    <location>
        <begin position="29"/>
        <end position="287"/>
    </location>
</feature>
<dbReference type="EMBL" id="JATAAI010000015">
    <property type="protein sequence ID" value="KAK1740645.1"/>
    <property type="molecule type" value="Genomic_DNA"/>
</dbReference>
<organism evidence="9 10">
    <name type="scientific">Skeletonema marinoi</name>
    <dbReference type="NCBI Taxonomy" id="267567"/>
    <lineage>
        <taxon>Eukaryota</taxon>
        <taxon>Sar</taxon>
        <taxon>Stramenopiles</taxon>
        <taxon>Ochrophyta</taxon>
        <taxon>Bacillariophyta</taxon>
        <taxon>Coscinodiscophyceae</taxon>
        <taxon>Thalassiosirophycidae</taxon>
        <taxon>Thalassiosirales</taxon>
        <taxon>Skeletonemataceae</taxon>
        <taxon>Skeletonema</taxon>
        <taxon>Skeletonema marinoi-dohrnii complex</taxon>
    </lineage>
</organism>
<accession>A0AAD8Y8V8</accession>
<dbReference type="GO" id="GO:0005737">
    <property type="term" value="C:cytoplasm"/>
    <property type="evidence" value="ECO:0007669"/>
    <property type="project" value="TreeGrafter"/>
</dbReference>
<sequence length="287" mass="31556">MNNNKYATNRLLVSILLALATCNGGATAFSTPLRHKRSDYTSRGQTQPSSATPWQVPRGGDLATSSTSLKSSLIGAIDVFYKTMPLTSAFVTCGIKASAADLVAQKRAVMKDTAEALTAADEEILGEITTPLEKRRNFAFFLYGGLYQGMAQEIIFNEIFPKVFGQGTDLVTVFSKVSFDMLVVSPFVCLPVAYLVKSVIFQYTVSEALTRYKDDVMKNGLLLKYWSLWGPVQCMTFGVVPVHLRIAFIAVISFFWLIIFSSVTAKGQKERELECSLEDGVSCRIDG</sequence>
<comment type="similarity">
    <text evidence="2 6">Belongs to the peroxisomal membrane protein PXMP2/4 family.</text>
</comment>
<evidence type="ECO:0000256" key="6">
    <source>
        <dbReference type="RuleBase" id="RU363053"/>
    </source>
</evidence>
<comment type="caution">
    <text evidence="9">The sequence shown here is derived from an EMBL/GenBank/DDBJ whole genome shotgun (WGS) entry which is preliminary data.</text>
</comment>
<proteinExistence type="inferred from homology"/>
<evidence type="ECO:0000256" key="5">
    <source>
        <dbReference type="ARBA" id="ARBA00023136"/>
    </source>
</evidence>
<evidence type="ECO:0000256" key="4">
    <source>
        <dbReference type="ARBA" id="ARBA00022989"/>
    </source>
</evidence>
<keyword evidence="5 6" id="KW-0472">Membrane</keyword>